<dbReference type="GO" id="GO:0006310">
    <property type="term" value="P:DNA recombination"/>
    <property type="evidence" value="ECO:0007669"/>
    <property type="project" value="TreeGrafter"/>
</dbReference>
<proteinExistence type="inferred from homology"/>
<dbReference type="PANTHER" id="PTHR34611:SF2">
    <property type="entry name" value="INACTIVE RECOMBINATION-PROMOTING NUCLEASE-LIKE PROTEIN RPNE-RELATED"/>
    <property type="match status" value="1"/>
</dbReference>
<evidence type="ECO:0008006" key="6">
    <source>
        <dbReference type="Google" id="ProtNLM"/>
    </source>
</evidence>
<dbReference type="Pfam" id="PF04754">
    <property type="entry name" value="Transposase_31"/>
    <property type="match status" value="1"/>
</dbReference>
<dbReference type="InterPro" id="IPR006842">
    <property type="entry name" value="Transposase_31"/>
</dbReference>
<sequence length="335" mass="39750">MTGEIARPHDRFLKELLSHPERAGALLREHLPREVVRFLSAKPPEPVSDSFIEEQLREHLSDRLFELETVNGRTAFLYVLIEHKSTPDGKVGWQLLKYMVEILKQWEKENPNWKRLPPIVPFVFYHGATEWKIPNEFLYLVDAEESWRPYLLNFRFPVLDLSRIPDKKLSEDRRLYPWLLVMKYATRKKQQMAIRELLIEALKSAPEDLRPIVYYLVYVYDYDEEALRQIIRGVRPEEEDKMMSRFAQDIEKKALHKGRLEGHQEGHQEGRLEGLLEEGETKLLLRQLSRRFHALPDEITERIHGADPNTIEIWADRVLDAKSLDEVFSERFRSD</sequence>
<gene>
    <name evidence="4" type="ORF">BECKUNK1418G_GA0071005_11545</name>
    <name evidence="5" type="ORF">BECKUNK1418H_GA0071006_11465</name>
</gene>
<dbReference type="NCBIfam" id="TIGR01784">
    <property type="entry name" value="T_den_put_tspse"/>
    <property type="match status" value="1"/>
</dbReference>
<protein>
    <recommendedName>
        <fullName evidence="6">Transposase (putative) YhgA-like domain-containing protein</fullName>
    </recommendedName>
</protein>
<accession>A0A451B3M4</accession>
<dbReference type="InterPro" id="IPR010106">
    <property type="entry name" value="RpnA"/>
</dbReference>
<dbReference type="PANTHER" id="PTHR34611">
    <property type="match status" value="1"/>
</dbReference>
<dbReference type="InterPro" id="IPR051699">
    <property type="entry name" value="Rpn/YhgA-like_nuclease"/>
</dbReference>
<dbReference type="GO" id="GO:1990238">
    <property type="term" value="F:double-stranded DNA endonuclease activity"/>
    <property type="evidence" value="ECO:0007669"/>
    <property type="project" value="TreeGrafter"/>
</dbReference>
<dbReference type="InterPro" id="IPR025587">
    <property type="entry name" value="DUF4351"/>
</dbReference>
<dbReference type="AlphaFoldDB" id="A0A451B3M4"/>
<evidence type="ECO:0000313" key="5">
    <source>
        <dbReference type="EMBL" id="VFK72879.1"/>
    </source>
</evidence>
<name>A0A451B3M4_9GAMM</name>
<dbReference type="EMBL" id="CAADFZ010000154">
    <property type="protein sequence ID" value="VFK67657.1"/>
    <property type="molecule type" value="Genomic_DNA"/>
</dbReference>
<evidence type="ECO:0000259" key="3">
    <source>
        <dbReference type="Pfam" id="PF14261"/>
    </source>
</evidence>
<dbReference type="Pfam" id="PF14261">
    <property type="entry name" value="DUF4351"/>
    <property type="match status" value="1"/>
</dbReference>
<organism evidence="5">
    <name type="scientific">Candidatus Kentrum sp. UNK</name>
    <dbReference type="NCBI Taxonomy" id="2126344"/>
    <lineage>
        <taxon>Bacteria</taxon>
        <taxon>Pseudomonadati</taxon>
        <taxon>Pseudomonadota</taxon>
        <taxon>Gammaproteobacteria</taxon>
        <taxon>Candidatus Kentrum</taxon>
    </lineage>
</organism>
<reference evidence="5" key="1">
    <citation type="submission" date="2019-02" db="EMBL/GenBank/DDBJ databases">
        <authorList>
            <person name="Gruber-Vodicka R. H."/>
            <person name="Seah K. B. B."/>
        </authorList>
    </citation>
    <scope>NUCLEOTIDE SEQUENCE</scope>
    <source>
        <strain evidence="5">BECK_BY19</strain>
        <strain evidence="4">BECK_BY8</strain>
    </source>
</reference>
<comment type="similarity">
    <text evidence="1">Belongs to the Rpn/YhgA-like nuclease family.</text>
</comment>
<evidence type="ECO:0000259" key="2">
    <source>
        <dbReference type="Pfam" id="PF04754"/>
    </source>
</evidence>
<evidence type="ECO:0000313" key="4">
    <source>
        <dbReference type="EMBL" id="VFK67657.1"/>
    </source>
</evidence>
<feature type="domain" description="DUF4351" evidence="3">
    <location>
        <begin position="277"/>
        <end position="326"/>
    </location>
</feature>
<feature type="domain" description="Transposase (putative) YhgA-like" evidence="2">
    <location>
        <begin position="8"/>
        <end position="204"/>
    </location>
</feature>
<dbReference type="EMBL" id="CAADGD010000146">
    <property type="protein sequence ID" value="VFK72879.1"/>
    <property type="molecule type" value="Genomic_DNA"/>
</dbReference>
<evidence type="ECO:0000256" key="1">
    <source>
        <dbReference type="ARBA" id="ARBA00009787"/>
    </source>
</evidence>